<feature type="domain" description="5'-3' DNA helicase ZGRF1-like N-terminal" evidence="2">
    <location>
        <begin position="28"/>
        <end position="108"/>
    </location>
</feature>
<feature type="compositionally biased region" description="Pro residues" evidence="1">
    <location>
        <begin position="1"/>
        <end position="10"/>
    </location>
</feature>
<reference evidence="3 4" key="1">
    <citation type="submission" date="2019-06" db="EMBL/GenBank/DDBJ databases">
        <title>Wine fermentation using esterase from Monascus purpureus.</title>
        <authorList>
            <person name="Geng C."/>
            <person name="Zhang Y."/>
        </authorList>
    </citation>
    <scope>NUCLEOTIDE SEQUENCE [LARGE SCALE GENOMIC DNA]</scope>
    <source>
        <strain evidence="3">HQ1</strain>
    </source>
</reference>
<sequence length="352" mass="39481">MSSSSPPAPPHGTARWTAVPSTQNTAPVAKFRCLYTYDLRRKAKRWHDGFLRFHTFNRRIMVYDTPGNYIGDHHWRQDGGIQDGDELELDKGVLVQVCECIEKTQTDISALFEKKRSSQGSPQTKDPLTQSRPTPTTTPMRPTLARSSQTPRPLYDLLGIKKTPIGRAITPKSPYEQRYPPARSVDKGQNSERAPKRQRALPPEKGMREKGLNAAYPIPIDISESSTHSRSKETSKPKPALGTPEESRKTSDTIEIMPDATIHRDRLSKDIQQPKVPLSNGSTRQSSFRSTPIVRLPEEPVNTLRISNEKPRRKLMYRALLPTKGQGSPSLSTTTTTAKTNNMTNKPMDSES</sequence>
<dbReference type="GO" id="GO:0006302">
    <property type="term" value="P:double-strand break repair"/>
    <property type="evidence" value="ECO:0007669"/>
    <property type="project" value="TreeGrafter"/>
</dbReference>
<feature type="region of interest" description="Disordered" evidence="1">
    <location>
        <begin position="1"/>
        <end position="21"/>
    </location>
</feature>
<proteinExistence type="predicted"/>
<feature type="compositionally biased region" description="Low complexity" evidence="1">
    <location>
        <begin position="127"/>
        <end position="144"/>
    </location>
</feature>
<accession>A0A507QL88</accession>
<feature type="compositionally biased region" description="Low complexity" evidence="1">
    <location>
        <begin position="333"/>
        <end position="345"/>
    </location>
</feature>
<evidence type="ECO:0000256" key="1">
    <source>
        <dbReference type="SAM" id="MobiDB-lite"/>
    </source>
</evidence>
<dbReference type="GO" id="GO:0005634">
    <property type="term" value="C:nucleus"/>
    <property type="evidence" value="ECO:0007669"/>
    <property type="project" value="TreeGrafter"/>
</dbReference>
<dbReference type="PANTHER" id="PTHR28535:SF1">
    <property type="entry name" value="PROTEIN ZGRF1"/>
    <property type="match status" value="1"/>
</dbReference>
<dbReference type="STRING" id="5098.A0A507QL88"/>
<protein>
    <recommendedName>
        <fullName evidence="2">5'-3' DNA helicase ZGRF1-like N-terminal domain-containing protein</fullName>
    </recommendedName>
</protein>
<feature type="region of interest" description="Disordered" evidence="1">
    <location>
        <begin position="112"/>
        <end position="210"/>
    </location>
</feature>
<dbReference type="AlphaFoldDB" id="A0A507QL88"/>
<dbReference type="PANTHER" id="PTHR28535">
    <property type="entry name" value="ZINC FINGER GRF-TYPE CONTAINING 1"/>
    <property type="match status" value="1"/>
</dbReference>
<dbReference type="EMBL" id="VIFY01000304">
    <property type="protein sequence ID" value="TQB67805.1"/>
    <property type="molecule type" value="Genomic_DNA"/>
</dbReference>
<dbReference type="GO" id="GO:0035861">
    <property type="term" value="C:site of double-strand break"/>
    <property type="evidence" value="ECO:0007669"/>
    <property type="project" value="TreeGrafter"/>
</dbReference>
<gene>
    <name evidence="3" type="ORF">MPDQ_004708</name>
</gene>
<evidence type="ECO:0000259" key="2">
    <source>
        <dbReference type="Pfam" id="PF10382"/>
    </source>
</evidence>
<comment type="caution">
    <text evidence="3">The sequence shown here is derived from an EMBL/GenBank/DDBJ whole genome shotgun (WGS) entry which is preliminary data.</text>
</comment>
<feature type="region of interest" description="Disordered" evidence="1">
    <location>
        <begin position="222"/>
        <end position="290"/>
    </location>
</feature>
<organism evidence="3 4">
    <name type="scientific">Monascus purpureus</name>
    <name type="common">Red mold</name>
    <name type="synonym">Monascus anka</name>
    <dbReference type="NCBI Taxonomy" id="5098"/>
    <lineage>
        <taxon>Eukaryota</taxon>
        <taxon>Fungi</taxon>
        <taxon>Dikarya</taxon>
        <taxon>Ascomycota</taxon>
        <taxon>Pezizomycotina</taxon>
        <taxon>Eurotiomycetes</taxon>
        <taxon>Eurotiomycetidae</taxon>
        <taxon>Eurotiales</taxon>
        <taxon>Aspergillaceae</taxon>
        <taxon>Monascus</taxon>
    </lineage>
</organism>
<feature type="compositionally biased region" description="Polar residues" evidence="1">
    <location>
        <begin position="279"/>
        <end position="290"/>
    </location>
</feature>
<dbReference type="Proteomes" id="UP000319663">
    <property type="component" value="Unassembled WGS sequence"/>
</dbReference>
<feature type="compositionally biased region" description="Basic and acidic residues" evidence="1">
    <location>
        <begin position="184"/>
        <end position="195"/>
    </location>
</feature>
<dbReference type="InterPro" id="IPR018838">
    <property type="entry name" value="ZGRF1-like_N"/>
</dbReference>
<dbReference type="Pfam" id="PF10382">
    <property type="entry name" value="ZGRF1-like_N"/>
    <property type="match status" value="1"/>
</dbReference>
<dbReference type="InterPro" id="IPR052800">
    <property type="entry name" value="DNA_Repair_Helicase_ZGRF1"/>
</dbReference>
<evidence type="ECO:0000313" key="4">
    <source>
        <dbReference type="Proteomes" id="UP000319663"/>
    </source>
</evidence>
<name>A0A507QL88_MONPU</name>
<feature type="region of interest" description="Disordered" evidence="1">
    <location>
        <begin position="320"/>
        <end position="352"/>
    </location>
</feature>
<evidence type="ECO:0000313" key="3">
    <source>
        <dbReference type="EMBL" id="TQB67805.1"/>
    </source>
</evidence>
<keyword evidence="4" id="KW-1185">Reference proteome</keyword>